<dbReference type="SUPFAM" id="SSF54534">
    <property type="entry name" value="FKBP-like"/>
    <property type="match status" value="1"/>
</dbReference>
<dbReference type="STRING" id="106549.A0A540MFB9"/>
<protein>
    <recommendedName>
        <fullName evidence="2 5">peptidylprolyl isomerase</fullName>
        <ecNumber evidence="2 5">5.2.1.8</ecNumber>
    </recommendedName>
</protein>
<evidence type="ECO:0000256" key="2">
    <source>
        <dbReference type="ARBA" id="ARBA00013194"/>
    </source>
</evidence>
<accession>A0A540MFB9</accession>
<evidence type="ECO:0000256" key="3">
    <source>
        <dbReference type="ARBA" id="ARBA00023110"/>
    </source>
</evidence>
<keyword evidence="3 5" id="KW-0697">Rotamase</keyword>
<dbReference type="PANTHER" id="PTHR43811:SF19">
    <property type="entry name" value="39 KDA FK506-BINDING NUCLEAR PROTEIN"/>
    <property type="match status" value="1"/>
</dbReference>
<comment type="catalytic activity">
    <reaction evidence="1 5">
        <text>[protein]-peptidylproline (omega=180) = [protein]-peptidylproline (omega=0)</text>
        <dbReference type="Rhea" id="RHEA:16237"/>
        <dbReference type="Rhea" id="RHEA-COMP:10747"/>
        <dbReference type="Rhea" id="RHEA-COMP:10748"/>
        <dbReference type="ChEBI" id="CHEBI:83833"/>
        <dbReference type="ChEBI" id="CHEBI:83834"/>
        <dbReference type="EC" id="5.2.1.8"/>
    </reaction>
</comment>
<feature type="compositionally biased region" description="Acidic residues" evidence="6">
    <location>
        <begin position="346"/>
        <end position="356"/>
    </location>
</feature>
<dbReference type="InterPro" id="IPR001179">
    <property type="entry name" value="PPIase_FKBP_dom"/>
</dbReference>
<feature type="compositionally biased region" description="Acidic residues" evidence="6">
    <location>
        <begin position="112"/>
        <end position="142"/>
    </location>
</feature>
<dbReference type="AlphaFoldDB" id="A0A540MFB9"/>
<evidence type="ECO:0000259" key="7">
    <source>
        <dbReference type="PROSITE" id="PS50059"/>
    </source>
</evidence>
<sequence>MFDDLGIEVKPGKSYEHQSDEFEGRLHISQATLGLGESKGRSIVQCSIGDKSPIFLCSLLPNKNESVPLDLDFEPIDGLVTFSVIGKRSIHLSGYLVEEGEDERDDYGSDSSGEDIADTESESSEYDTDDDNVGFIDDEDFDMYPPSPVPNSGVVIEEIEDDEKPTNGNSQSKRQVKKNQSNDSEKDTNSQQQIVVKENAGVPVLESEDEDGFPISTKQKTNIEKHEAATEQKDSKITKKTKKKKVKDEAAGSKRKVEDVQQDGQPEGEKKNKKKKLKEQAKEGNADDNEKQPEILKSQEHEQKLSNKKSSDIENNSIPVENLTEGKKKKKKNKKAQESETKTDMDETVDNMEDQNEPGLEQTSGKRSKAKTYPNGLVIEELAMGKPDGKKASSGKKVSVRYIGKLKNGNIFDSNVGGPPFKFRLGLGQVITGWDVGVNGMRVGDKRRLTIPPEMGYVTMVTLSAHDSNSFSISAELNNVSPLDAVMDTSVPVKYHRTHGLCLMLSCSVLIDSAAEMLRLLPILKFLFCSENQF</sequence>
<feature type="compositionally biased region" description="Basic and acidic residues" evidence="6">
    <location>
        <begin position="221"/>
        <end position="237"/>
    </location>
</feature>
<evidence type="ECO:0000256" key="1">
    <source>
        <dbReference type="ARBA" id="ARBA00000971"/>
    </source>
</evidence>
<dbReference type="Gene3D" id="3.10.50.40">
    <property type="match status" value="1"/>
</dbReference>
<reference evidence="8 9" key="1">
    <citation type="journal article" date="2019" name="G3 (Bethesda)">
        <title>Sequencing of a Wild Apple (Malus baccata) Genome Unravels the Differences Between Cultivated and Wild Apple Species Regarding Disease Resistance and Cold Tolerance.</title>
        <authorList>
            <person name="Chen X."/>
        </authorList>
    </citation>
    <scope>NUCLEOTIDE SEQUENCE [LARGE SCALE GENOMIC DNA]</scope>
    <source>
        <strain evidence="9">cv. Shandingzi</strain>
        <tissue evidence="8">Leaves</tissue>
    </source>
</reference>
<proteinExistence type="predicted"/>
<dbReference type="InterPro" id="IPR041232">
    <property type="entry name" value="NPL"/>
</dbReference>
<dbReference type="Pfam" id="PF00254">
    <property type="entry name" value="FKBP_C"/>
    <property type="match status" value="1"/>
</dbReference>
<dbReference type="Pfam" id="PF17800">
    <property type="entry name" value="NPL"/>
    <property type="match status" value="1"/>
</dbReference>
<dbReference type="GO" id="GO:0003755">
    <property type="term" value="F:peptidyl-prolyl cis-trans isomerase activity"/>
    <property type="evidence" value="ECO:0007669"/>
    <property type="project" value="UniProtKB-KW"/>
</dbReference>
<evidence type="ECO:0000256" key="5">
    <source>
        <dbReference type="PROSITE-ProRule" id="PRU00277"/>
    </source>
</evidence>
<evidence type="ECO:0000256" key="4">
    <source>
        <dbReference type="ARBA" id="ARBA00023235"/>
    </source>
</evidence>
<keyword evidence="4 5" id="KW-0413">Isomerase</keyword>
<feature type="domain" description="PPIase FKBP-type" evidence="7">
    <location>
        <begin position="395"/>
        <end position="457"/>
    </location>
</feature>
<evidence type="ECO:0000313" key="9">
    <source>
        <dbReference type="Proteomes" id="UP000315295"/>
    </source>
</evidence>
<name>A0A540MFB9_MALBA</name>
<dbReference type="Gene3D" id="2.60.120.340">
    <property type="entry name" value="Nucleoplasmin core domain"/>
    <property type="match status" value="1"/>
</dbReference>
<feature type="compositionally biased region" description="Basic and acidic residues" evidence="6">
    <location>
        <begin position="278"/>
        <end position="312"/>
    </location>
</feature>
<feature type="compositionally biased region" description="Basic and acidic residues" evidence="6">
    <location>
        <begin position="335"/>
        <end position="345"/>
    </location>
</feature>
<keyword evidence="9" id="KW-1185">Reference proteome</keyword>
<gene>
    <name evidence="8" type="ORF">C1H46_017010</name>
</gene>
<feature type="compositionally biased region" description="Basic and acidic residues" evidence="6">
    <location>
        <begin position="246"/>
        <end position="259"/>
    </location>
</feature>
<dbReference type="PROSITE" id="PS50059">
    <property type="entry name" value="FKBP_PPIASE"/>
    <property type="match status" value="1"/>
</dbReference>
<evidence type="ECO:0000313" key="8">
    <source>
        <dbReference type="EMBL" id="TQD97431.1"/>
    </source>
</evidence>
<organism evidence="8 9">
    <name type="scientific">Malus baccata</name>
    <name type="common">Siberian crab apple</name>
    <name type="synonym">Pyrus baccata</name>
    <dbReference type="NCBI Taxonomy" id="106549"/>
    <lineage>
        <taxon>Eukaryota</taxon>
        <taxon>Viridiplantae</taxon>
        <taxon>Streptophyta</taxon>
        <taxon>Embryophyta</taxon>
        <taxon>Tracheophyta</taxon>
        <taxon>Spermatophyta</taxon>
        <taxon>Magnoliopsida</taxon>
        <taxon>eudicotyledons</taxon>
        <taxon>Gunneridae</taxon>
        <taxon>Pentapetalae</taxon>
        <taxon>rosids</taxon>
        <taxon>fabids</taxon>
        <taxon>Rosales</taxon>
        <taxon>Rosaceae</taxon>
        <taxon>Amygdaloideae</taxon>
        <taxon>Maleae</taxon>
        <taxon>Malus</taxon>
    </lineage>
</organism>
<dbReference type="Proteomes" id="UP000315295">
    <property type="component" value="Unassembled WGS sequence"/>
</dbReference>
<dbReference type="EMBL" id="VIEB01000273">
    <property type="protein sequence ID" value="TQD97431.1"/>
    <property type="molecule type" value="Genomic_DNA"/>
</dbReference>
<comment type="caution">
    <text evidence="8">The sequence shown here is derived from an EMBL/GenBank/DDBJ whole genome shotgun (WGS) entry which is preliminary data.</text>
</comment>
<dbReference type="PANTHER" id="PTHR43811">
    <property type="entry name" value="FKBP-TYPE PEPTIDYL-PROLYL CIS-TRANS ISOMERASE FKPA"/>
    <property type="match status" value="1"/>
</dbReference>
<evidence type="ECO:0000256" key="6">
    <source>
        <dbReference type="SAM" id="MobiDB-lite"/>
    </source>
</evidence>
<dbReference type="EC" id="5.2.1.8" evidence="2 5"/>
<feature type="region of interest" description="Disordered" evidence="6">
    <location>
        <begin position="100"/>
        <end position="372"/>
    </location>
</feature>
<dbReference type="InterPro" id="IPR046357">
    <property type="entry name" value="PPIase_dom_sf"/>
</dbReference>
<feature type="compositionally biased region" description="Polar residues" evidence="6">
    <location>
        <begin position="166"/>
        <end position="182"/>
    </location>
</feature>